<evidence type="ECO:0000256" key="1">
    <source>
        <dbReference type="SAM" id="Phobius"/>
    </source>
</evidence>
<feature type="transmembrane region" description="Helical" evidence="1">
    <location>
        <begin position="33"/>
        <end position="51"/>
    </location>
</feature>
<name>A0ABW2ENG4_9BACI</name>
<evidence type="ECO:0000313" key="2">
    <source>
        <dbReference type="EMBL" id="MFC7063006.1"/>
    </source>
</evidence>
<evidence type="ECO:0000313" key="3">
    <source>
        <dbReference type="Proteomes" id="UP001596410"/>
    </source>
</evidence>
<keyword evidence="1" id="KW-0812">Transmembrane</keyword>
<organism evidence="2 3">
    <name type="scientific">Halobacillus seohaensis</name>
    <dbReference type="NCBI Taxonomy" id="447421"/>
    <lineage>
        <taxon>Bacteria</taxon>
        <taxon>Bacillati</taxon>
        <taxon>Bacillota</taxon>
        <taxon>Bacilli</taxon>
        <taxon>Bacillales</taxon>
        <taxon>Bacillaceae</taxon>
        <taxon>Halobacillus</taxon>
    </lineage>
</organism>
<protein>
    <submittedName>
        <fullName evidence="2">Uncharacterized protein</fullName>
    </submittedName>
</protein>
<dbReference type="Proteomes" id="UP001596410">
    <property type="component" value="Unassembled WGS sequence"/>
</dbReference>
<reference evidence="3" key="1">
    <citation type="journal article" date="2019" name="Int. J. Syst. Evol. Microbiol.">
        <title>The Global Catalogue of Microorganisms (GCM) 10K type strain sequencing project: providing services to taxonomists for standard genome sequencing and annotation.</title>
        <authorList>
            <consortium name="The Broad Institute Genomics Platform"/>
            <consortium name="The Broad Institute Genome Sequencing Center for Infectious Disease"/>
            <person name="Wu L."/>
            <person name="Ma J."/>
        </authorList>
    </citation>
    <scope>NUCLEOTIDE SEQUENCE [LARGE SCALE GENOMIC DNA]</scope>
    <source>
        <strain evidence="3">CGMCC 4.1621</strain>
    </source>
</reference>
<sequence length="62" mass="7008">MKKQNQMFIILSFVGIANIITAIILFFSVQDPMVSGMLILSGALLILGGWVDRKERIKKKRD</sequence>
<accession>A0ABW2ENG4</accession>
<keyword evidence="3" id="KW-1185">Reference proteome</keyword>
<gene>
    <name evidence="2" type="ORF">ACFQIC_14335</name>
</gene>
<feature type="transmembrane region" description="Helical" evidence="1">
    <location>
        <begin position="7"/>
        <end position="27"/>
    </location>
</feature>
<dbReference type="RefSeq" id="WP_204711524.1">
    <property type="nucleotide sequence ID" value="NZ_JBHSZV010000037.1"/>
</dbReference>
<dbReference type="EMBL" id="JBHSZV010000037">
    <property type="protein sequence ID" value="MFC7063006.1"/>
    <property type="molecule type" value="Genomic_DNA"/>
</dbReference>
<keyword evidence="1" id="KW-0472">Membrane</keyword>
<comment type="caution">
    <text evidence="2">The sequence shown here is derived from an EMBL/GenBank/DDBJ whole genome shotgun (WGS) entry which is preliminary data.</text>
</comment>
<proteinExistence type="predicted"/>
<keyword evidence="1" id="KW-1133">Transmembrane helix</keyword>